<proteinExistence type="predicted"/>
<dbReference type="CDD" id="cd01300">
    <property type="entry name" value="YtcJ_like"/>
    <property type="match status" value="1"/>
</dbReference>
<dbReference type="Proteomes" id="UP001441944">
    <property type="component" value="Unassembled WGS sequence"/>
</dbReference>
<dbReference type="InterPro" id="IPR013108">
    <property type="entry name" value="Amidohydro_3"/>
</dbReference>
<dbReference type="SUPFAM" id="SSF51338">
    <property type="entry name" value="Composite domain of metallo-dependent hydrolases"/>
    <property type="match status" value="1"/>
</dbReference>
<dbReference type="Pfam" id="PF07969">
    <property type="entry name" value="Amidohydro_3"/>
    <property type="match status" value="1"/>
</dbReference>
<dbReference type="InterPro" id="IPR032466">
    <property type="entry name" value="Metal_Hydrolase"/>
</dbReference>
<protein>
    <submittedName>
        <fullName evidence="2">Amidohydrolase</fullName>
    </submittedName>
</protein>
<keyword evidence="3" id="KW-1185">Reference proteome</keyword>
<dbReference type="SUPFAM" id="SSF51556">
    <property type="entry name" value="Metallo-dependent hydrolases"/>
    <property type="match status" value="1"/>
</dbReference>
<dbReference type="PANTHER" id="PTHR22642">
    <property type="entry name" value="IMIDAZOLONEPROPIONASE"/>
    <property type="match status" value="1"/>
</dbReference>
<dbReference type="InterPro" id="IPR011059">
    <property type="entry name" value="Metal-dep_hydrolase_composite"/>
</dbReference>
<dbReference type="RefSeq" id="WP_353402365.1">
    <property type="nucleotide sequence ID" value="NZ_BAABWU010000023.1"/>
</dbReference>
<dbReference type="PANTHER" id="PTHR22642:SF2">
    <property type="entry name" value="PROTEIN LONG AFTER FAR-RED 3"/>
    <property type="match status" value="1"/>
</dbReference>
<feature type="domain" description="Amidohydrolase 3" evidence="1">
    <location>
        <begin position="58"/>
        <end position="550"/>
    </location>
</feature>
<name>A0ABQ0ARI5_9RHOB</name>
<sequence>MSKLKVFTAKRIRTMDAGRPLANAVAVKDGRIVSVGTLETMKRWLEREEREIDTSFQDKVIFPGFIDPHTHLQASGVLMGMTYIGPLDQNGPNGFDEGLASRAAVIEKLRQAVEQDPDSESPVLAWGFDPALHGGQLHRDELDAILSTRPIWTMTYAPHVVVANSPMLELIGVDETTNVYGIEKYDDGRLNGQFIELGATSIALRPVIGFLADAERGAAALRAQAQTAQKVGITLTADMAFGKLGIDYELALHKKVVEDDSFPLRMLLVPLAPGLTAAHGSEAPEYLKSLMAKNTDKLAVHGVKFINDGSYPAQTLRLRYPGYLDGHEGHRGETPWDELVEAMLPYWKAGVQIHSHANGDETVEMTLDLLEQLQLAHPRFDHRFTIEHYCISTPDQARRLKALGGLASVNNMFVHYRALLHADSGFGFDRAEATARLGSLEREGVVFALHSDFSLVLTPISPLAAVWIAVNRIALDEETVLAPGERIGVDRAMRAITIDAAHVIGRDAVHGSVEVGKHADFTVLDEDPYDVDVANIRDIRVHATVLAGRTFETEN</sequence>
<dbReference type="InterPro" id="IPR033932">
    <property type="entry name" value="YtcJ-like"/>
</dbReference>
<evidence type="ECO:0000259" key="1">
    <source>
        <dbReference type="Pfam" id="PF07969"/>
    </source>
</evidence>
<evidence type="ECO:0000313" key="3">
    <source>
        <dbReference type="Proteomes" id="UP001441944"/>
    </source>
</evidence>
<reference evidence="2 3" key="1">
    <citation type="submission" date="2024-04" db="EMBL/GenBank/DDBJ databases">
        <title>Draft genome sequence of Pseudophaeobacter arcticus NBRC 116598.</title>
        <authorList>
            <person name="Miyakawa T."/>
            <person name="Kusuya Y."/>
            <person name="Miura T."/>
        </authorList>
    </citation>
    <scope>NUCLEOTIDE SEQUENCE [LARGE SCALE GENOMIC DNA]</scope>
    <source>
        <strain evidence="2 3">SU-CL00105</strain>
    </source>
</reference>
<dbReference type="Gene3D" id="2.30.40.10">
    <property type="entry name" value="Urease, subunit C, domain 1"/>
    <property type="match status" value="1"/>
</dbReference>
<comment type="caution">
    <text evidence="2">The sequence shown here is derived from an EMBL/GenBank/DDBJ whole genome shotgun (WGS) entry which is preliminary data.</text>
</comment>
<dbReference type="EMBL" id="BAABWU010000023">
    <property type="protein sequence ID" value="GAA6198481.1"/>
    <property type="molecule type" value="Genomic_DNA"/>
</dbReference>
<evidence type="ECO:0000313" key="2">
    <source>
        <dbReference type="EMBL" id="GAA6198481.1"/>
    </source>
</evidence>
<accession>A0ABQ0ARI5</accession>
<gene>
    <name evidence="2" type="ORF">NBRC116598_39260</name>
</gene>
<dbReference type="Gene3D" id="3.10.310.70">
    <property type="match status" value="1"/>
</dbReference>
<organism evidence="2 3">
    <name type="scientific">Pseudophaeobacter arcticus</name>
    <dbReference type="NCBI Taxonomy" id="385492"/>
    <lineage>
        <taxon>Bacteria</taxon>
        <taxon>Pseudomonadati</taxon>
        <taxon>Pseudomonadota</taxon>
        <taxon>Alphaproteobacteria</taxon>
        <taxon>Rhodobacterales</taxon>
        <taxon>Paracoccaceae</taxon>
        <taxon>Pseudophaeobacter</taxon>
    </lineage>
</organism>
<dbReference type="Gene3D" id="3.20.20.140">
    <property type="entry name" value="Metal-dependent hydrolases"/>
    <property type="match status" value="1"/>
</dbReference>